<keyword evidence="5 6" id="KW-0472">Membrane</keyword>
<evidence type="ECO:0000256" key="1">
    <source>
        <dbReference type="ARBA" id="ARBA00004651"/>
    </source>
</evidence>
<dbReference type="EMBL" id="JSVA01000002">
    <property type="protein sequence ID" value="KOF04443.1"/>
    <property type="molecule type" value="Genomic_DNA"/>
</dbReference>
<evidence type="ECO:0000259" key="7">
    <source>
        <dbReference type="Pfam" id="PF13396"/>
    </source>
</evidence>
<keyword evidence="3 6" id="KW-0812">Transmembrane</keyword>
<comment type="subcellular location">
    <subcellularLocation>
        <location evidence="1">Cell membrane</location>
        <topology evidence="1">Multi-pass membrane protein</topology>
    </subcellularLocation>
</comment>
<name>A0A0L8APP0_9BACT</name>
<feature type="transmembrane region" description="Helical" evidence="6">
    <location>
        <begin position="43"/>
        <end position="62"/>
    </location>
</feature>
<reference evidence="9" key="1">
    <citation type="submission" date="2014-11" db="EMBL/GenBank/DDBJ databases">
        <title>Genome sequencing of Roseivirga sp. D-25.</title>
        <authorList>
            <person name="Selvaratnam C."/>
            <person name="Thevarajoo S."/>
            <person name="Goh K.M."/>
            <person name="Eee R."/>
            <person name="Chan K.-G."/>
            <person name="Chong C.S."/>
        </authorList>
    </citation>
    <scope>NUCLEOTIDE SEQUENCE [LARGE SCALE GENOMIC DNA]</scope>
    <source>
        <strain evidence="9">D-25</strain>
    </source>
</reference>
<keyword evidence="2" id="KW-1003">Cell membrane</keyword>
<dbReference type="Proteomes" id="UP000036908">
    <property type="component" value="Unassembled WGS sequence"/>
</dbReference>
<accession>A0A0L8APP0</accession>
<dbReference type="Pfam" id="PF13396">
    <property type="entry name" value="PLDc_N"/>
    <property type="match status" value="1"/>
</dbReference>
<keyword evidence="4 6" id="KW-1133">Transmembrane helix</keyword>
<evidence type="ECO:0000313" key="9">
    <source>
        <dbReference type="Proteomes" id="UP000036908"/>
    </source>
</evidence>
<gene>
    <name evidence="8" type="ORF">OB69_01200</name>
</gene>
<protein>
    <recommendedName>
        <fullName evidence="7">Cardiolipin synthase N-terminal domain-containing protein</fullName>
    </recommendedName>
</protein>
<dbReference type="OrthoDB" id="826720at2"/>
<comment type="caution">
    <text evidence="8">The sequence shown here is derived from an EMBL/GenBank/DDBJ whole genome shotgun (WGS) entry which is preliminary data.</text>
</comment>
<keyword evidence="9" id="KW-1185">Reference proteome</keyword>
<evidence type="ECO:0000256" key="3">
    <source>
        <dbReference type="ARBA" id="ARBA00022692"/>
    </source>
</evidence>
<dbReference type="AlphaFoldDB" id="A0A0L8APP0"/>
<dbReference type="GO" id="GO:0005886">
    <property type="term" value="C:plasma membrane"/>
    <property type="evidence" value="ECO:0007669"/>
    <property type="project" value="UniProtKB-SubCell"/>
</dbReference>
<sequence>MDLISPGFGLILYQSVILLAILLPILCLVSILKHQFNGNDKLIWVLVVIFVPILGPIFYLTMGRKKRLESK</sequence>
<feature type="domain" description="Cardiolipin synthase N-terminal" evidence="7">
    <location>
        <begin position="23"/>
        <end position="64"/>
    </location>
</feature>
<evidence type="ECO:0000256" key="6">
    <source>
        <dbReference type="SAM" id="Phobius"/>
    </source>
</evidence>
<feature type="transmembrane region" description="Helical" evidence="6">
    <location>
        <begin position="12"/>
        <end position="31"/>
    </location>
</feature>
<dbReference type="PATRIC" id="fig|1566026.4.peg.1665"/>
<dbReference type="RefSeq" id="WP_053221862.1">
    <property type="nucleotide sequence ID" value="NZ_JSVA01000002.1"/>
</dbReference>
<dbReference type="InterPro" id="IPR027379">
    <property type="entry name" value="CLS_N"/>
</dbReference>
<proteinExistence type="predicted"/>
<evidence type="ECO:0000256" key="4">
    <source>
        <dbReference type="ARBA" id="ARBA00022989"/>
    </source>
</evidence>
<organism evidence="8 9">
    <name type="scientific">Roseivirga seohaensis subsp. aquiponti</name>
    <dbReference type="NCBI Taxonomy" id="1566026"/>
    <lineage>
        <taxon>Bacteria</taxon>
        <taxon>Pseudomonadati</taxon>
        <taxon>Bacteroidota</taxon>
        <taxon>Cytophagia</taxon>
        <taxon>Cytophagales</taxon>
        <taxon>Roseivirgaceae</taxon>
        <taxon>Roseivirga</taxon>
    </lineage>
</organism>
<evidence type="ECO:0000256" key="5">
    <source>
        <dbReference type="ARBA" id="ARBA00023136"/>
    </source>
</evidence>
<evidence type="ECO:0000313" key="8">
    <source>
        <dbReference type="EMBL" id="KOF04443.1"/>
    </source>
</evidence>
<evidence type="ECO:0000256" key="2">
    <source>
        <dbReference type="ARBA" id="ARBA00022475"/>
    </source>
</evidence>